<dbReference type="EMBL" id="CP073721">
    <property type="protein sequence ID" value="UWZ36220.1"/>
    <property type="molecule type" value="Genomic_DNA"/>
</dbReference>
<dbReference type="RefSeq" id="WP_260725544.1">
    <property type="nucleotide sequence ID" value="NZ_BAAABS010000059.1"/>
</dbReference>
<sequence length="257" mass="27183">MRRRFVKGVVAATAAVVLTVSGTARPAQASWASWAAVAVSVAQSLRSGGGDLERAKREIIAAVENAKQDILNHIDTIAAADVQACTEAAVTKIAQIDSMPGSLLGPFVNGAVDCAALSKSYLNAVQSLPAADTIGKLMGVIYAIAMVGFAKYGLSTTALLDGLISGYQAVVTKLAPTCNDQTIREYDSRGRVVTVEIQHTCVAYNGDQAWDSELYYRGKLQGPPLDRAQINMDATRNTSRWIAQQALPTLQTIRAGA</sequence>
<evidence type="ECO:0000313" key="2">
    <source>
        <dbReference type="EMBL" id="UWZ36220.1"/>
    </source>
</evidence>
<accession>A0ABY5Z2I4</accession>
<feature type="signal peptide" evidence="1">
    <location>
        <begin position="1"/>
        <end position="29"/>
    </location>
</feature>
<name>A0ABY5Z2I4_9ACTN</name>
<dbReference type="Proteomes" id="UP001058271">
    <property type="component" value="Chromosome"/>
</dbReference>
<proteinExistence type="predicted"/>
<protein>
    <submittedName>
        <fullName evidence="2">Uncharacterized protein</fullName>
    </submittedName>
</protein>
<organism evidence="2 3">
    <name type="scientific">Dactylosporangium roseum</name>
    <dbReference type="NCBI Taxonomy" id="47989"/>
    <lineage>
        <taxon>Bacteria</taxon>
        <taxon>Bacillati</taxon>
        <taxon>Actinomycetota</taxon>
        <taxon>Actinomycetes</taxon>
        <taxon>Micromonosporales</taxon>
        <taxon>Micromonosporaceae</taxon>
        <taxon>Dactylosporangium</taxon>
    </lineage>
</organism>
<feature type="chain" id="PRO_5047429986" evidence="1">
    <location>
        <begin position="30"/>
        <end position="257"/>
    </location>
</feature>
<keyword evidence="1" id="KW-0732">Signal</keyword>
<reference evidence="2" key="1">
    <citation type="submission" date="2021-04" db="EMBL/GenBank/DDBJ databases">
        <title>Biosynthetic gene clusters of Dactylosporangioum roseum.</title>
        <authorList>
            <person name="Hartkoorn R.C."/>
            <person name="Beaudoing E."/>
            <person name="Hot D."/>
            <person name="Moureu S."/>
        </authorList>
    </citation>
    <scope>NUCLEOTIDE SEQUENCE</scope>
    <source>
        <strain evidence="2">NRRL B-16295</strain>
    </source>
</reference>
<evidence type="ECO:0000313" key="3">
    <source>
        <dbReference type="Proteomes" id="UP001058271"/>
    </source>
</evidence>
<evidence type="ECO:0000256" key="1">
    <source>
        <dbReference type="SAM" id="SignalP"/>
    </source>
</evidence>
<keyword evidence="3" id="KW-1185">Reference proteome</keyword>
<gene>
    <name evidence="2" type="ORF">Drose_35060</name>
</gene>